<dbReference type="AlphaFoldDB" id="A0A0M8MG38"/>
<dbReference type="Proteomes" id="UP000037755">
    <property type="component" value="Unassembled WGS sequence"/>
</dbReference>
<name>A0A0M8MG38_9FLAO</name>
<evidence type="ECO:0008006" key="5">
    <source>
        <dbReference type="Google" id="ProtNLM"/>
    </source>
</evidence>
<dbReference type="Pfam" id="PF16118">
    <property type="entry name" value="DUF4834"/>
    <property type="match status" value="1"/>
</dbReference>
<sequence length="91" mass="10810">METASFNGLLKTIFIIVLVYYAIRFLMRLLAPVIVQEVVKKAEQNFQRAHNQQQSQQQQYGYDNNAYQQPKPEKPREKKKVGEYIDFEEIE</sequence>
<protein>
    <recommendedName>
        <fullName evidence="5">DUF4834 domain-containing protein</fullName>
    </recommendedName>
</protein>
<dbReference type="EMBL" id="LIYD01000005">
    <property type="protein sequence ID" value="KOS04878.1"/>
    <property type="molecule type" value="Genomic_DNA"/>
</dbReference>
<keyword evidence="4" id="KW-1185">Reference proteome</keyword>
<dbReference type="STRING" id="1202724.AM493_01595"/>
<evidence type="ECO:0000313" key="3">
    <source>
        <dbReference type="EMBL" id="KOS04878.1"/>
    </source>
</evidence>
<evidence type="ECO:0000256" key="1">
    <source>
        <dbReference type="SAM" id="MobiDB-lite"/>
    </source>
</evidence>
<dbReference type="PATRIC" id="fig|1202724.3.peg.324"/>
<proteinExistence type="predicted"/>
<feature type="region of interest" description="Disordered" evidence="1">
    <location>
        <begin position="46"/>
        <end position="91"/>
    </location>
</feature>
<evidence type="ECO:0000256" key="2">
    <source>
        <dbReference type="SAM" id="Phobius"/>
    </source>
</evidence>
<dbReference type="InterPro" id="IPR032272">
    <property type="entry name" value="DUF4834"/>
</dbReference>
<reference evidence="3 4" key="1">
    <citation type="submission" date="2015-08" db="EMBL/GenBank/DDBJ databases">
        <title>Whole genome sequence of Flavobacterium akiainvivens IK-1T, from decaying Wikstroemia oahuensis, an endemic Hawaiian shrub.</title>
        <authorList>
            <person name="Wan X."/>
            <person name="Hou S."/>
            <person name="Saito J."/>
            <person name="Donachie S."/>
        </authorList>
    </citation>
    <scope>NUCLEOTIDE SEQUENCE [LARGE SCALE GENOMIC DNA]</scope>
    <source>
        <strain evidence="3 4">IK-1</strain>
    </source>
</reference>
<feature type="transmembrane region" description="Helical" evidence="2">
    <location>
        <begin position="6"/>
        <end position="23"/>
    </location>
</feature>
<feature type="compositionally biased region" description="Basic and acidic residues" evidence="1">
    <location>
        <begin position="71"/>
        <end position="83"/>
    </location>
</feature>
<keyword evidence="2" id="KW-0812">Transmembrane</keyword>
<organism evidence="3 4">
    <name type="scientific">Flavobacterium akiainvivens</name>
    <dbReference type="NCBI Taxonomy" id="1202724"/>
    <lineage>
        <taxon>Bacteria</taxon>
        <taxon>Pseudomonadati</taxon>
        <taxon>Bacteroidota</taxon>
        <taxon>Flavobacteriia</taxon>
        <taxon>Flavobacteriales</taxon>
        <taxon>Flavobacteriaceae</taxon>
        <taxon>Flavobacterium</taxon>
    </lineage>
</organism>
<comment type="caution">
    <text evidence="3">The sequence shown here is derived from an EMBL/GenBank/DDBJ whole genome shotgun (WGS) entry which is preliminary data.</text>
</comment>
<gene>
    <name evidence="3" type="ORF">AM493_01595</name>
</gene>
<keyword evidence="2" id="KW-1133">Transmembrane helix</keyword>
<accession>A0A0M8MG38</accession>
<keyword evidence="2" id="KW-0472">Membrane</keyword>
<dbReference type="OrthoDB" id="1123055at2"/>
<evidence type="ECO:0000313" key="4">
    <source>
        <dbReference type="Proteomes" id="UP000037755"/>
    </source>
</evidence>
<dbReference type="RefSeq" id="WP_054405926.1">
    <property type="nucleotide sequence ID" value="NZ_FOYA01000004.1"/>
</dbReference>